<dbReference type="Proteomes" id="UP001265700">
    <property type="component" value="Unassembled WGS sequence"/>
</dbReference>
<reference evidence="1 2" key="1">
    <citation type="submission" date="2023-07" db="EMBL/GenBank/DDBJ databases">
        <title>Sorghum-associated microbial communities from plants grown in Nebraska, USA.</title>
        <authorList>
            <person name="Schachtman D."/>
        </authorList>
    </citation>
    <scope>NUCLEOTIDE SEQUENCE [LARGE SCALE GENOMIC DNA]</scope>
    <source>
        <strain evidence="1 2">4249</strain>
    </source>
</reference>
<protein>
    <submittedName>
        <fullName evidence="1">Uncharacterized protein</fullName>
    </submittedName>
</protein>
<comment type="caution">
    <text evidence="1">The sequence shown here is derived from an EMBL/GenBank/DDBJ whole genome shotgun (WGS) entry which is preliminary data.</text>
</comment>
<name>A0ABU1WJ45_9BURK</name>
<organism evidence="1 2">
    <name type="scientific">Hydrogenophaga palleronii</name>
    <dbReference type="NCBI Taxonomy" id="65655"/>
    <lineage>
        <taxon>Bacteria</taxon>
        <taxon>Pseudomonadati</taxon>
        <taxon>Pseudomonadota</taxon>
        <taxon>Betaproteobacteria</taxon>
        <taxon>Burkholderiales</taxon>
        <taxon>Comamonadaceae</taxon>
        <taxon>Hydrogenophaga</taxon>
    </lineage>
</organism>
<proteinExistence type="predicted"/>
<evidence type="ECO:0000313" key="2">
    <source>
        <dbReference type="Proteomes" id="UP001265700"/>
    </source>
</evidence>
<gene>
    <name evidence="1" type="ORF">J2W49_001222</name>
</gene>
<accession>A0ABU1WJ45</accession>
<sequence>MKHPRRASRAPLKGAEVLAPPAALRATPQGAALVARQSRFHGALADSPSVLEFT</sequence>
<evidence type="ECO:0000313" key="1">
    <source>
        <dbReference type="EMBL" id="MDR7149273.1"/>
    </source>
</evidence>
<dbReference type="EMBL" id="JAVDWU010000002">
    <property type="protein sequence ID" value="MDR7149273.1"/>
    <property type="molecule type" value="Genomic_DNA"/>
</dbReference>
<keyword evidence="2" id="KW-1185">Reference proteome</keyword>